<dbReference type="OrthoDB" id="9993016at2759"/>
<sequence length="387" mass="45376">MMFKCIFFMIFYTILLLYTNEGGKITDFFFVNSTNDQSVKNSPKTSEDGEFVWLDSSSDQLEEDLNEAINDDDEHRVLDLSDSQLDKSFEQELLDMTDGSLEEELERASKDDAYVPRSLDNSPSVASLTDDFEQLSLSDNDDQQINYFSLEKVLPGHLPPGIIKQSYSFSNQIKLIQLYESHLIEDVKELFEFIAQHIHNKYTNCASNLGQWLRNPQIDEPIFYRNCVPCTNAVDLNLQSLFNNYIHIDKLEHYFVNTCQMQKQWISYVSQMEYLDVDLNRHPTTTFTDVIRRNLLPNHRYVFQGIVKSNRGNSHKGFNHVCNLINDEYGRIWIIDGQIQRVFDFNQDTDLKELDQRYRPDYIARAYTGLFRPPAFIHNLTQTYNYN</sequence>
<evidence type="ECO:0000313" key="3">
    <source>
        <dbReference type="Proteomes" id="UP000663832"/>
    </source>
</evidence>
<organism evidence="2 3">
    <name type="scientific">Adineta steineri</name>
    <dbReference type="NCBI Taxonomy" id="433720"/>
    <lineage>
        <taxon>Eukaryota</taxon>
        <taxon>Metazoa</taxon>
        <taxon>Spiralia</taxon>
        <taxon>Gnathifera</taxon>
        <taxon>Rotifera</taxon>
        <taxon>Eurotatoria</taxon>
        <taxon>Bdelloidea</taxon>
        <taxon>Adinetida</taxon>
        <taxon>Adinetidae</taxon>
        <taxon>Adineta</taxon>
    </lineage>
</organism>
<keyword evidence="1" id="KW-0732">Signal</keyword>
<gene>
    <name evidence="2" type="ORF">QVE165_LOCUS15630</name>
</gene>
<dbReference type="Proteomes" id="UP000663832">
    <property type="component" value="Unassembled WGS sequence"/>
</dbReference>
<name>A0A814HSY0_9BILA</name>
<evidence type="ECO:0000313" key="2">
    <source>
        <dbReference type="EMBL" id="CAF1014074.1"/>
    </source>
</evidence>
<protein>
    <submittedName>
        <fullName evidence="2">Uncharacterized protein</fullName>
    </submittedName>
</protein>
<dbReference type="EMBL" id="CAJNOM010000085">
    <property type="protein sequence ID" value="CAF1014074.1"/>
    <property type="molecule type" value="Genomic_DNA"/>
</dbReference>
<dbReference type="AlphaFoldDB" id="A0A814HSY0"/>
<reference evidence="2" key="1">
    <citation type="submission" date="2021-02" db="EMBL/GenBank/DDBJ databases">
        <authorList>
            <person name="Nowell W R."/>
        </authorList>
    </citation>
    <scope>NUCLEOTIDE SEQUENCE</scope>
</reference>
<keyword evidence="3" id="KW-1185">Reference proteome</keyword>
<feature type="signal peptide" evidence="1">
    <location>
        <begin position="1"/>
        <end position="22"/>
    </location>
</feature>
<proteinExistence type="predicted"/>
<accession>A0A814HSY0</accession>
<feature type="chain" id="PRO_5032507249" evidence="1">
    <location>
        <begin position="23"/>
        <end position="387"/>
    </location>
</feature>
<comment type="caution">
    <text evidence="2">The sequence shown here is derived from an EMBL/GenBank/DDBJ whole genome shotgun (WGS) entry which is preliminary data.</text>
</comment>
<evidence type="ECO:0000256" key="1">
    <source>
        <dbReference type="SAM" id="SignalP"/>
    </source>
</evidence>